<dbReference type="AlphaFoldDB" id="A0A3P7M170"/>
<keyword evidence="1" id="KW-0732">Signal</keyword>
<organism evidence="2 3">
    <name type="scientific">Dibothriocephalus latus</name>
    <name type="common">Fish tapeworm</name>
    <name type="synonym">Diphyllobothrium latum</name>
    <dbReference type="NCBI Taxonomy" id="60516"/>
    <lineage>
        <taxon>Eukaryota</taxon>
        <taxon>Metazoa</taxon>
        <taxon>Spiralia</taxon>
        <taxon>Lophotrochozoa</taxon>
        <taxon>Platyhelminthes</taxon>
        <taxon>Cestoda</taxon>
        <taxon>Eucestoda</taxon>
        <taxon>Diphyllobothriidea</taxon>
        <taxon>Diphyllobothriidae</taxon>
        <taxon>Dibothriocephalus</taxon>
    </lineage>
</organism>
<dbReference type="OrthoDB" id="6273351at2759"/>
<evidence type="ECO:0000313" key="3">
    <source>
        <dbReference type="Proteomes" id="UP000281553"/>
    </source>
</evidence>
<gene>
    <name evidence="2" type="ORF">DILT_LOCUS14185</name>
</gene>
<accession>A0A3P7M170</accession>
<dbReference type="Proteomes" id="UP000281553">
    <property type="component" value="Unassembled WGS sequence"/>
</dbReference>
<keyword evidence="3" id="KW-1185">Reference proteome</keyword>
<sequence length="250" mass="27348">MLNLRLLMQLIGELSLTDVSVIPESVHRLVAVYPDVVLNNSEGQDNGLEVPIADCHLQSGLVQCASLETRLRLMNCLCATYSACFDFDQCSELKIVFQRLLNLPSAANLYQQTNLACALLQLILLQFIESGVSSETCTNLMSSVRAAYTAFDANVNKLRASHFRCPPFVASAGTSASPVVWLRQFMCVLPIVDGERALCSLLAGLVTYAAQFYLFLLHSEPRNGGSVSQVCADAAHKHWKKTFAKLAVGM</sequence>
<name>A0A3P7M170_DIBLA</name>
<proteinExistence type="predicted"/>
<reference evidence="2 3" key="1">
    <citation type="submission" date="2018-11" db="EMBL/GenBank/DDBJ databases">
        <authorList>
            <consortium name="Pathogen Informatics"/>
        </authorList>
    </citation>
    <scope>NUCLEOTIDE SEQUENCE [LARGE SCALE GENOMIC DNA]</scope>
</reference>
<feature type="chain" id="PRO_5018169688" evidence="1">
    <location>
        <begin position="17"/>
        <end position="250"/>
    </location>
</feature>
<dbReference type="EMBL" id="UYRU01073118">
    <property type="protein sequence ID" value="VDN23065.1"/>
    <property type="molecule type" value="Genomic_DNA"/>
</dbReference>
<feature type="signal peptide" evidence="1">
    <location>
        <begin position="1"/>
        <end position="16"/>
    </location>
</feature>
<protein>
    <submittedName>
        <fullName evidence="2">Uncharacterized protein</fullName>
    </submittedName>
</protein>
<evidence type="ECO:0000313" key="2">
    <source>
        <dbReference type="EMBL" id="VDN23065.1"/>
    </source>
</evidence>
<evidence type="ECO:0000256" key="1">
    <source>
        <dbReference type="SAM" id="SignalP"/>
    </source>
</evidence>